<dbReference type="EMBL" id="BMJV01000002">
    <property type="protein sequence ID" value="GGG67423.1"/>
    <property type="molecule type" value="Genomic_DNA"/>
</dbReference>
<dbReference type="InterPro" id="IPR029063">
    <property type="entry name" value="SAM-dependent_MTases_sf"/>
</dbReference>
<dbReference type="InterPro" id="IPR013217">
    <property type="entry name" value="Methyltransf_12"/>
</dbReference>
<dbReference type="Pfam" id="PF08242">
    <property type="entry name" value="Methyltransf_12"/>
    <property type="match status" value="1"/>
</dbReference>
<feature type="compositionally biased region" description="Basic and acidic residues" evidence="1">
    <location>
        <begin position="14"/>
        <end position="23"/>
    </location>
</feature>
<feature type="region of interest" description="Disordered" evidence="1">
    <location>
        <begin position="1"/>
        <end position="23"/>
    </location>
</feature>
<gene>
    <name evidence="3" type="ORF">GCM10011415_13030</name>
</gene>
<reference evidence="3" key="1">
    <citation type="journal article" date="2014" name="Int. J. Syst. Evol. Microbiol.">
        <title>Complete genome sequence of Corynebacterium casei LMG S-19264T (=DSM 44701T), isolated from a smear-ripened cheese.</title>
        <authorList>
            <consortium name="US DOE Joint Genome Institute (JGI-PGF)"/>
            <person name="Walter F."/>
            <person name="Albersmeier A."/>
            <person name="Kalinowski J."/>
            <person name="Ruckert C."/>
        </authorList>
    </citation>
    <scope>NUCLEOTIDE SEQUENCE</scope>
    <source>
        <strain evidence="3">CGMCC 1.15762</strain>
    </source>
</reference>
<proteinExistence type="predicted"/>
<dbReference type="AlphaFoldDB" id="A0A8J3EFX4"/>
<name>A0A8J3EFX4_9RHOB</name>
<dbReference type="Proteomes" id="UP000617145">
    <property type="component" value="Unassembled WGS sequence"/>
</dbReference>
<organism evidence="3 4">
    <name type="scientific">Salipiger pallidus</name>
    <dbReference type="NCBI Taxonomy" id="1775170"/>
    <lineage>
        <taxon>Bacteria</taxon>
        <taxon>Pseudomonadati</taxon>
        <taxon>Pseudomonadota</taxon>
        <taxon>Alphaproteobacteria</taxon>
        <taxon>Rhodobacterales</taxon>
        <taxon>Roseobacteraceae</taxon>
        <taxon>Salipiger</taxon>
    </lineage>
</organism>
<dbReference type="SUPFAM" id="SSF53335">
    <property type="entry name" value="S-adenosyl-L-methionine-dependent methyltransferases"/>
    <property type="match status" value="1"/>
</dbReference>
<protein>
    <recommendedName>
        <fullName evidence="2">Methyltransferase type 12 domain-containing protein</fullName>
    </recommendedName>
</protein>
<sequence length="420" mass="44725">MVTVKQQYEAFPYPERDPEDERSRLIAGSPSHPLEMDHFLWKGQRDWTQPLRALVAGGGTGDGLIQLATVLDQLGLPAEITYVDLSTASRAIAEKRAEVRGLTSITFHTGSLLDAAQYGSFDYIDCCGVLHHLPDPGAGFTALRGALTPGGGMGFMVYAPYGRSGVYQLQEAFAALFEGLPPGKRLAQAKTIVEALPAGHPFRANLNLGDHHASDAGFYDLLLHGQDRAFSVPDLLDTLDATGWQLASFTTPALYDPGHMAPVPDTMPLPQRMAVAEKLRGTLRMHVAYASPAGETVQGVARASDRSNIPHLRGVQARPLAQAVAQGKALPLKLGQVSTSISLPTEAAPILAAIDGRRSLSDIAAATRFDPVRFGALWAKVDAALAPWGLLLYSGLLRQAAQLKAGKGRTGKGRTGKVAS</sequence>
<accession>A0A8J3EFX4</accession>
<dbReference type="RefSeq" id="WP_188789416.1">
    <property type="nucleotide sequence ID" value="NZ_BMJV01000002.1"/>
</dbReference>
<evidence type="ECO:0000313" key="3">
    <source>
        <dbReference type="EMBL" id="GGG67423.1"/>
    </source>
</evidence>
<dbReference type="CDD" id="cd02440">
    <property type="entry name" value="AdoMet_MTases"/>
    <property type="match status" value="1"/>
</dbReference>
<keyword evidence="4" id="KW-1185">Reference proteome</keyword>
<evidence type="ECO:0000256" key="1">
    <source>
        <dbReference type="SAM" id="MobiDB-lite"/>
    </source>
</evidence>
<reference evidence="3" key="2">
    <citation type="submission" date="2020-09" db="EMBL/GenBank/DDBJ databases">
        <authorList>
            <person name="Sun Q."/>
            <person name="Zhou Y."/>
        </authorList>
    </citation>
    <scope>NUCLEOTIDE SEQUENCE</scope>
    <source>
        <strain evidence="3">CGMCC 1.15762</strain>
    </source>
</reference>
<comment type="caution">
    <text evidence="3">The sequence shown here is derived from an EMBL/GenBank/DDBJ whole genome shotgun (WGS) entry which is preliminary data.</text>
</comment>
<feature type="domain" description="Methyltransferase type 12" evidence="2">
    <location>
        <begin position="56"/>
        <end position="151"/>
    </location>
</feature>
<dbReference type="Gene3D" id="3.40.50.150">
    <property type="entry name" value="Vaccinia Virus protein VP39"/>
    <property type="match status" value="1"/>
</dbReference>
<evidence type="ECO:0000313" key="4">
    <source>
        <dbReference type="Proteomes" id="UP000617145"/>
    </source>
</evidence>
<evidence type="ECO:0000259" key="2">
    <source>
        <dbReference type="Pfam" id="PF08242"/>
    </source>
</evidence>